<dbReference type="PROSITE" id="PS50102">
    <property type="entry name" value="RRM"/>
    <property type="match status" value="2"/>
</dbReference>
<dbReference type="PANTHER" id="PTHR48024">
    <property type="entry name" value="GEO13361P1-RELATED"/>
    <property type="match status" value="1"/>
</dbReference>
<feature type="domain" description="RRM" evidence="4">
    <location>
        <begin position="100"/>
        <end position="180"/>
    </location>
</feature>
<keyword evidence="6" id="KW-1185">Reference proteome</keyword>
<organism evidence="5 6">
    <name type="scientific">Rhododendron simsii</name>
    <name type="common">Sims's rhododendron</name>
    <dbReference type="NCBI Taxonomy" id="118357"/>
    <lineage>
        <taxon>Eukaryota</taxon>
        <taxon>Viridiplantae</taxon>
        <taxon>Streptophyta</taxon>
        <taxon>Embryophyta</taxon>
        <taxon>Tracheophyta</taxon>
        <taxon>Spermatophyta</taxon>
        <taxon>Magnoliopsida</taxon>
        <taxon>eudicotyledons</taxon>
        <taxon>Gunneridae</taxon>
        <taxon>Pentapetalae</taxon>
        <taxon>asterids</taxon>
        <taxon>Ericales</taxon>
        <taxon>Ericaceae</taxon>
        <taxon>Ericoideae</taxon>
        <taxon>Rhodoreae</taxon>
        <taxon>Rhododendron</taxon>
    </lineage>
</organism>
<feature type="domain" description="RRM" evidence="4">
    <location>
        <begin position="194"/>
        <end position="271"/>
    </location>
</feature>
<evidence type="ECO:0000256" key="2">
    <source>
        <dbReference type="PROSITE-ProRule" id="PRU00176"/>
    </source>
</evidence>
<dbReference type="Pfam" id="PF00076">
    <property type="entry name" value="RRM_1"/>
    <property type="match status" value="2"/>
</dbReference>
<accession>A0A834LSA1</accession>
<dbReference type="GO" id="GO:0003723">
    <property type="term" value="F:RNA binding"/>
    <property type="evidence" value="ECO:0007669"/>
    <property type="project" value="UniProtKB-UniRule"/>
</dbReference>
<dbReference type="OrthoDB" id="1875751at2759"/>
<dbReference type="Gene3D" id="3.30.70.330">
    <property type="match status" value="2"/>
</dbReference>
<keyword evidence="1 2" id="KW-0694">RNA-binding</keyword>
<comment type="caution">
    <text evidence="5">The sequence shown here is derived from an EMBL/GenBank/DDBJ whole genome shotgun (WGS) entry which is preliminary data.</text>
</comment>
<dbReference type="InterPro" id="IPR000504">
    <property type="entry name" value="RRM_dom"/>
</dbReference>
<evidence type="ECO:0000256" key="1">
    <source>
        <dbReference type="ARBA" id="ARBA00022884"/>
    </source>
</evidence>
<feature type="compositionally biased region" description="Basic and acidic residues" evidence="3">
    <location>
        <begin position="1"/>
        <end position="11"/>
    </location>
</feature>
<dbReference type="GO" id="GO:0005634">
    <property type="term" value="C:nucleus"/>
    <property type="evidence" value="ECO:0007669"/>
    <property type="project" value="TreeGrafter"/>
</dbReference>
<reference evidence="5" key="1">
    <citation type="submission" date="2019-11" db="EMBL/GenBank/DDBJ databases">
        <authorList>
            <person name="Liu Y."/>
            <person name="Hou J."/>
            <person name="Li T.-Q."/>
            <person name="Guan C.-H."/>
            <person name="Wu X."/>
            <person name="Wu H.-Z."/>
            <person name="Ling F."/>
            <person name="Zhang R."/>
            <person name="Shi X.-G."/>
            <person name="Ren J.-P."/>
            <person name="Chen E.-F."/>
            <person name="Sun J.-M."/>
        </authorList>
    </citation>
    <scope>NUCLEOTIDE SEQUENCE</scope>
    <source>
        <strain evidence="5">Adult_tree_wgs_1</strain>
        <tissue evidence="5">Leaves</tissue>
    </source>
</reference>
<dbReference type="SMART" id="SM00360">
    <property type="entry name" value="RRM"/>
    <property type="match status" value="2"/>
</dbReference>
<proteinExistence type="predicted"/>
<dbReference type="PANTHER" id="PTHR48024:SF56">
    <property type="entry name" value="HETEROGENEOUS NUCLEAR RIBONUCLEOPROTEIN A0"/>
    <property type="match status" value="1"/>
</dbReference>
<dbReference type="SUPFAM" id="SSF54928">
    <property type="entry name" value="RNA-binding domain, RBD"/>
    <property type="match status" value="2"/>
</dbReference>
<gene>
    <name evidence="5" type="ORF">RHSIM_Rhsim04G0097400</name>
</gene>
<dbReference type="Proteomes" id="UP000626092">
    <property type="component" value="Unassembled WGS sequence"/>
</dbReference>
<protein>
    <recommendedName>
        <fullName evidence="4">RRM domain-containing protein</fullName>
    </recommendedName>
</protein>
<feature type="region of interest" description="Disordered" evidence="3">
    <location>
        <begin position="1"/>
        <end position="21"/>
    </location>
</feature>
<dbReference type="CDD" id="cd21608">
    <property type="entry name" value="RRM2_NsCP33_like"/>
    <property type="match status" value="1"/>
</dbReference>
<evidence type="ECO:0000313" key="5">
    <source>
        <dbReference type="EMBL" id="KAF7146023.1"/>
    </source>
</evidence>
<dbReference type="AlphaFoldDB" id="A0A834LSA1"/>
<dbReference type="InterPro" id="IPR048289">
    <property type="entry name" value="RRM2_NsCP33-like"/>
</dbReference>
<dbReference type="InterPro" id="IPR050886">
    <property type="entry name" value="RNA-binding_reg"/>
</dbReference>
<name>A0A834LSA1_RHOSS</name>
<evidence type="ECO:0000256" key="3">
    <source>
        <dbReference type="SAM" id="MobiDB-lite"/>
    </source>
</evidence>
<evidence type="ECO:0000259" key="4">
    <source>
        <dbReference type="PROSITE" id="PS50102"/>
    </source>
</evidence>
<dbReference type="InterPro" id="IPR035979">
    <property type="entry name" value="RBD_domain_sf"/>
</dbReference>
<dbReference type="InterPro" id="IPR012677">
    <property type="entry name" value="Nucleotide-bd_a/b_plait_sf"/>
</dbReference>
<sequence length="372" mass="40717">MEDLKKRKLDEEGNAQFSSPEEQLRPLLEPLAKTQLVDLLAKLFCYGSQTIFSNSEISEFQITTIISKKMKYLALLPLGPNILLLLKKLEVSQALTLSTESLFVRELGLEYNIGNLVCCEIEFQVHGEIEEGAVIVDKATGTSRGYGFITYRDMESAQAALKAPSKLIDGRMAVCNLACEGLSSLSVPPDQAQRKLYIGGLSPETTTEMLLFFFGRHGEIEEGSVAYDKDSNKSRCFGFVTYKTVEAAKKAIDDPQKTLGGRNITVKLADNHKSRTVQPQLQAAMAPVQIPSASGYLQSEKAYSSTAPFGYTYPHPMAAYDSTAYPSPSAAAAPYPTQSQVLYSQFAIPKDPHGLPTPSSGMSGYPYYVAKQ</sequence>
<evidence type="ECO:0000313" key="6">
    <source>
        <dbReference type="Proteomes" id="UP000626092"/>
    </source>
</evidence>
<dbReference type="EMBL" id="WJXA01000004">
    <property type="protein sequence ID" value="KAF7146023.1"/>
    <property type="molecule type" value="Genomic_DNA"/>
</dbReference>